<sequence>MKSLITLLTLFFCLTCYSLNNNDWDELIESAHDIGYCLYNVNKKFCNQHIEEYNRLVKETEDVEPEVHHFVMREEWAKNRVTTWAERVTGWEDRTKLDVKNLVLFFSIPQDLVGDIPIATVETVSSFFVVNLEDDLKFSVEKSYKKIAMNCSISHKGKPNMLYNIFWREFMSGRLGLVKNEVEFTVSSGSKVKKKFRVFRRRFKRLMRVV</sequence>
<proteinExistence type="predicted"/>
<keyword evidence="2" id="KW-1185">Reference proteome</keyword>
<comment type="caution">
    <text evidence="1">The sequence shown here is derived from an EMBL/GenBank/DDBJ whole genome shotgun (WGS) entry which is preliminary data.</text>
</comment>
<dbReference type="Proteomes" id="UP000447545">
    <property type="component" value="Unassembled WGS sequence"/>
</dbReference>
<organism evidence="1 2">
    <name type="scientific">Winogradskyella ouciana</name>
    <dbReference type="NCBI Taxonomy" id="2608631"/>
    <lineage>
        <taxon>Bacteria</taxon>
        <taxon>Pseudomonadati</taxon>
        <taxon>Bacteroidota</taxon>
        <taxon>Flavobacteriia</taxon>
        <taxon>Flavobacteriales</taxon>
        <taxon>Flavobacteriaceae</taxon>
        <taxon>Winogradskyella</taxon>
    </lineage>
</organism>
<evidence type="ECO:0000313" key="1">
    <source>
        <dbReference type="EMBL" id="MTE27882.1"/>
    </source>
</evidence>
<evidence type="ECO:0000313" key="2">
    <source>
        <dbReference type="Proteomes" id="UP000447545"/>
    </source>
</evidence>
<gene>
    <name evidence="1" type="ORF">F1003_13150</name>
</gene>
<protein>
    <submittedName>
        <fullName evidence="1">Uncharacterized protein</fullName>
    </submittedName>
</protein>
<dbReference type="EMBL" id="WJYA01000008">
    <property type="protein sequence ID" value="MTE27882.1"/>
    <property type="molecule type" value="Genomic_DNA"/>
</dbReference>
<accession>A0A7K1GEZ7</accession>
<reference evidence="1 2" key="1">
    <citation type="submission" date="2019-11" db="EMBL/GenBank/DDBJ databases">
        <title>Winogradskyella ouciana sp. nov., isolated from the hadal seawater of the Mariana Trench.</title>
        <authorList>
            <person name="Liu R."/>
        </authorList>
    </citation>
    <scope>NUCLEOTIDE SEQUENCE [LARGE SCALE GENOMIC DNA]</scope>
    <source>
        <strain evidence="1 2">ZXX205</strain>
    </source>
</reference>
<dbReference type="AlphaFoldDB" id="A0A7K1GEZ7"/>
<dbReference type="RefSeq" id="WP_155089903.1">
    <property type="nucleotide sequence ID" value="NZ_WJYA01000008.1"/>
</dbReference>
<name>A0A7K1GEZ7_9FLAO</name>